<accession>A0A7U2F6A5</accession>
<dbReference type="EMBL" id="CP069030">
    <property type="protein sequence ID" value="QRC98418.1"/>
    <property type="molecule type" value="Genomic_DNA"/>
</dbReference>
<dbReference type="Proteomes" id="UP000663193">
    <property type="component" value="Chromosome 8"/>
</dbReference>
<proteinExistence type="predicted"/>
<reference evidence="2" key="1">
    <citation type="journal article" date="2021" name="BMC Genomics">
        <title>Chromosome-level genome assembly and manually-curated proteome of model necrotroph Parastagonospora nodorum Sn15 reveals a genome-wide trove of candidate effector homologs, and redundancy of virulence-related functions within an accessory chromosome.</title>
        <authorList>
            <person name="Bertazzoni S."/>
            <person name="Jones D.A.B."/>
            <person name="Phan H.T."/>
            <person name="Tan K.-C."/>
            <person name="Hane J.K."/>
        </authorList>
    </citation>
    <scope>NUCLEOTIDE SEQUENCE [LARGE SCALE GENOMIC DNA]</scope>
    <source>
        <strain evidence="2">SN15 / ATCC MYA-4574 / FGSC 10173)</strain>
    </source>
</reference>
<evidence type="ECO:0000313" key="1">
    <source>
        <dbReference type="EMBL" id="QRC98418.1"/>
    </source>
</evidence>
<dbReference type="VEuPathDB" id="FungiDB:JI435_435680"/>
<evidence type="ECO:0000313" key="2">
    <source>
        <dbReference type="Proteomes" id="UP000663193"/>
    </source>
</evidence>
<keyword evidence="2" id="KW-1185">Reference proteome</keyword>
<gene>
    <name evidence="1" type="ORF">JI435_435680</name>
</gene>
<name>A0A7U2F6A5_PHANO</name>
<sequence>MRDWRARRKGHPGRPHTNRACERARAEAMELESGDGQCETRFAGCEWMLVQSVVMAAEESGLSRPYSGLHQSSSCSLGLHNNTDSACGQRAERGQALLFLTLSSRVFTLRGRTCESETRDGGISLEIYGSGRPSAKPVTLYALRAALYVSIGGALAAARELEPRRAGVVPERRQVGLRVDTTMGGR</sequence>
<dbReference type="AlphaFoldDB" id="A0A7U2F6A5"/>
<organism evidence="1 2">
    <name type="scientific">Phaeosphaeria nodorum (strain SN15 / ATCC MYA-4574 / FGSC 10173)</name>
    <name type="common">Glume blotch fungus</name>
    <name type="synonym">Parastagonospora nodorum</name>
    <dbReference type="NCBI Taxonomy" id="321614"/>
    <lineage>
        <taxon>Eukaryota</taxon>
        <taxon>Fungi</taxon>
        <taxon>Dikarya</taxon>
        <taxon>Ascomycota</taxon>
        <taxon>Pezizomycotina</taxon>
        <taxon>Dothideomycetes</taxon>
        <taxon>Pleosporomycetidae</taxon>
        <taxon>Pleosporales</taxon>
        <taxon>Pleosporineae</taxon>
        <taxon>Phaeosphaeriaceae</taxon>
        <taxon>Parastagonospora</taxon>
    </lineage>
</organism>
<protein>
    <submittedName>
        <fullName evidence="1">Uncharacterized protein</fullName>
    </submittedName>
</protein>